<sequence>MVSFMVRKEEEMRKVAMRIKKISLRRRQGKVQAGKNKFLSFYKQDYFIGEANPQLFSKLMEKLHHHMRTKSICLL</sequence>
<proteinExistence type="predicted"/>
<keyword evidence="2" id="KW-1185">Reference proteome</keyword>
<evidence type="ECO:0000313" key="2">
    <source>
        <dbReference type="Proteomes" id="UP001417504"/>
    </source>
</evidence>
<accession>A0AAP0KN43</accession>
<gene>
    <name evidence="1" type="ORF">Sjap_002615</name>
</gene>
<reference evidence="1 2" key="1">
    <citation type="submission" date="2024-01" db="EMBL/GenBank/DDBJ databases">
        <title>Genome assemblies of Stephania.</title>
        <authorList>
            <person name="Yang L."/>
        </authorList>
    </citation>
    <scope>NUCLEOTIDE SEQUENCE [LARGE SCALE GENOMIC DNA]</scope>
    <source>
        <strain evidence="1">QJT</strain>
        <tissue evidence="1">Leaf</tissue>
    </source>
</reference>
<name>A0AAP0KN43_9MAGN</name>
<dbReference type="Proteomes" id="UP001417504">
    <property type="component" value="Unassembled WGS sequence"/>
</dbReference>
<dbReference type="EMBL" id="JBBNAE010000001">
    <property type="protein sequence ID" value="KAK9155135.1"/>
    <property type="molecule type" value="Genomic_DNA"/>
</dbReference>
<protein>
    <submittedName>
        <fullName evidence="1">Uncharacterized protein</fullName>
    </submittedName>
</protein>
<comment type="caution">
    <text evidence="1">The sequence shown here is derived from an EMBL/GenBank/DDBJ whole genome shotgun (WGS) entry which is preliminary data.</text>
</comment>
<organism evidence="1 2">
    <name type="scientific">Stephania japonica</name>
    <dbReference type="NCBI Taxonomy" id="461633"/>
    <lineage>
        <taxon>Eukaryota</taxon>
        <taxon>Viridiplantae</taxon>
        <taxon>Streptophyta</taxon>
        <taxon>Embryophyta</taxon>
        <taxon>Tracheophyta</taxon>
        <taxon>Spermatophyta</taxon>
        <taxon>Magnoliopsida</taxon>
        <taxon>Ranunculales</taxon>
        <taxon>Menispermaceae</taxon>
        <taxon>Menispermoideae</taxon>
        <taxon>Cissampelideae</taxon>
        <taxon>Stephania</taxon>
    </lineage>
</organism>
<dbReference type="AlphaFoldDB" id="A0AAP0KN43"/>
<evidence type="ECO:0000313" key="1">
    <source>
        <dbReference type="EMBL" id="KAK9155135.1"/>
    </source>
</evidence>